<sequence>MEIEQQQQQQSDESSSTESPTAALPFFAQKSFTATAIDHTQKIKSKTKSGEIIADGDTMTSLSNSEPWELRSLTDIGFESRHDRTLMGIWSRWMRRLRRLLRRGIWRRVFII</sequence>
<dbReference type="Proteomes" id="UP001224775">
    <property type="component" value="Unassembled WGS sequence"/>
</dbReference>
<evidence type="ECO:0000313" key="2">
    <source>
        <dbReference type="EMBL" id="KAK1746752.1"/>
    </source>
</evidence>
<organism evidence="2 3">
    <name type="scientific">Skeletonema marinoi</name>
    <dbReference type="NCBI Taxonomy" id="267567"/>
    <lineage>
        <taxon>Eukaryota</taxon>
        <taxon>Sar</taxon>
        <taxon>Stramenopiles</taxon>
        <taxon>Ochrophyta</taxon>
        <taxon>Bacillariophyta</taxon>
        <taxon>Coscinodiscophyceae</taxon>
        <taxon>Thalassiosirophycidae</taxon>
        <taxon>Thalassiosirales</taxon>
        <taxon>Skeletonemataceae</taxon>
        <taxon>Skeletonema</taxon>
        <taxon>Skeletonema marinoi-dohrnii complex</taxon>
    </lineage>
</organism>
<feature type="compositionally biased region" description="Low complexity" evidence="1">
    <location>
        <begin position="1"/>
        <end position="19"/>
    </location>
</feature>
<comment type="caution">
    <text evidence="2">The sequence shown here is derived from an EMBL/GenBank/DDBJ whole genome shotgun (WGS) entry which is preliminary data.</text>
</comment>
<proteinExistence type="predicted"/>
<evidence type="ECO:0000256" key="1">
    <source>
        <dbReference type="SAM" id="MobiDB-lite"/>
    </source>
</evidence>
<reference evidence="2" key="1">
    <citation type="submission" date="2023-06" db="EMBL/GenBank/DDBJ databases">
        <title>Survivors Of The Sea: Transcriptome response of Skeletonema marinoi to long-term dormancy.</title>
        <authorList>
            <person name="Pinder M.I.M."/>
            <person name="Kourtchenko O."/>
            <person name="Robertson E.K."/>
            <person name="Larsson T."/>
            <person name="Maumus F."/>
            <person name="Osuna-Cruz C.M."/>
            <person name="Vancaester E."/>
            <person name="Stenow R."/>
            <person name="Vandepoele K."/>
            <person name="Ploug H."/>
            <person name="Bruchert V."/>
            <person name="Godhe A."/>
            <person name="Topel M."/>
        </authorList>
    </citation>
    <scope>NUCLEOTIDE SEQUENCE</scope>
    <source>
        <strain evidence="2">R05AC</strain>
    </source>
</reference>
<dbReference type="AlphaFoldDB" id="A0AAD8YK47"/>
<protein>
    <submittedName>
        <fullName evidence="2">Uncharacterized protein</fullName>
    </submittedName>
</protein>
<evidence type="ECO:0000313" key="3">
    <source>
        <dbReference type="Proteomes" id="UP001224775"/>
    </source>
</evidence>
<dbReference type="EMBL" id="JATAAI010000003">
    <property type="protein sequence ID" value="KAK1746752.1"/>
    <property type="molecule type" value="Genomic_DNA"/>
</dbReference>
<name>A0AAD8YK47_9STRA</name>
<feature type="region of interest" description="Disordered" evidence="1">
    <location>
        <begin position="1"/>
        <end position="20"/>
    </location>
</feature>
<gene>
    <name evidence="2" type="ORF">QTG54_002096</name>
</gene>
<keyword evidence="3" id="KW-1185">Reference proteome</keyword>
<accession>A0AAD8YK47</accession>